<feature type="domain" description="Zinc finger DksA/TraR C4-type" evidence="5">
    <location>
        <begin position="89"/>
        <end position="124"/>
    </location>
</feature>
<keyword evidence="3" id="KW-0862">Zinc</keyword>
<accession>A0A254TH52</accession>
<organism evidence="6 7">
    <name type="scientific">Noviherbaspirillum denitrificans</name>
    <dbReference type="NCBI Taxonomy" id="1968433"/>
    <lineage>
        <taxon>Bacteria</taxon>
        <taxon>Pseudomonadati</taxon>
        <taxon>Pseudomonadota</taxon>
        <taxon>Betaproteobacteria</taxon>
        <taxon>Burkholderiales</taxon>
        <taxon>Oxalobacteraceae</taxon>
        <taxon>Noviherbaspirillum</taxon>
    </lineage>
</organism>
<dbReference type="AlphaFoldDB" id="A0A254TH52"/>
<comment type="caution">
    <text evidence="6">The sequence shown here is derived from an EMBL/GenBank/DDBJ whole genome shotgun (WGS) entry which is preliminary data.</text>
</comment>
<name>A0A254TH52_9BURK</name>
<gene>
    <name evidence="6" type="ORF">AYR66_23305</name>
</gene>
<dbReference type="PANTHER" id="PTHR33823">
    <property type="entry name" value="RNA POLYMERASE-BINDING TRANSCRIPTION FACTOR DKSA-RELATED"/>
    <property type="match status" value="1"/>
</dbReference>
<dbReference type="InterPro" id="IPR037187">
    <property type="entry name" value="DnaK_N"/>
</dbReference>
<keyword evidence="7" id="KW-1185">Reference proteome</keyword>
<dbReference type="OrthoDB" id="9811543at2"/>
<reference evidence="6 7" key="1">
    <citation type="submission" date="2016-02" db="EMBL/GenBank/DDBJ databases">
        <authorList>
            <person name="Wen L."/>
            <person name="He K."/>
            <person name="Yang H."/>
        </authorList>
    </citation>
    <scope>NUCLEOTIDE SEQUENCE [LARGE SCALE GENOMIC DNA]</scope>
    <source>
        <strain evidence="6 7">TSA40</strain>
    </source>
</reference>
<dbReference type="EMBL" id="LSTO01000001">
    <property type="protein sequence ID" value="OWW21979.1"/>
    <property type="molecule type" value="Genomic_DNA"/>
</dbReference>
<keyword evidence="1" id="KW-0479">Metal-binding</keyword>
<proteinExistence type="predicted"/>
<evidence type="ECO:0000313" key="6">
    <source>
        <dbReference type="EMBL" id="OWW21979.1"/>
    </source>
</evidence>
<evidence type="ECO:0000256" key="2">
    <source>
        <dbReference type="ARBA" id="ARBA00022771"/>
    </source>
</evidence>
<dbReference type="Gene3D" id="1.20.120.910">
    <property type="entry name" value="DksA, coiled-coil domain"/>
    <property type="match status" value="1"/>
</dbReference>
<protein>
    <recommendedName>
        <fullName evidence="5">Zinc finger DksA/TraR C4-type domain-containing protein</fullName>
    </recommendedName>
</protein>
<dbReference type="RefSeq" id="WP_088708813.1">
    <property type="nucleotide sequence ID" value="NZ_LSTO01000001.1"/>
</dbReference>
<evidence type="ECO:0000256" key="3">
    <source>
        <dbReference type="ARBA" id="ARBA00022833"/>
    </source>
</evidence>
<evidence type="ECO:0000256" key="1">
    <source>
        <dbReference type="ARBA" id="ARBA00022723"/>
    </source>
</evidence>
<dbReference type="PROSITE" id="PS51128">
    <property type="entry name" value="ZF_DKSA_2"/>
    <property type="match status" value="1"/>
</dbReference>
<dbReference type="PANTHER" id="PTHR33823:SF4">
    <property type="entry name" value="GENERAL STRESS PROTEIN 16O"/>
    <property type="match status" value="1"/>
</dbReference>
<dbReference type="GO" id="GO:0008270">
    <property type="term" value="F:zinc ion binding"/>
    <property type="evidence" value="ECO:0007669"/>
    <property type="project" value="UniProtKB-KW"/>
</dbReference>
<dbReference type="SUPFAM" id="SSF57716">
    <property type="entry name" value="Glucocorticoid receptor-like (DNA-binding domain)"/>
    <property type="match status" value="1"/>
</dbReference>
<evidence type="ECO:0000259" key="5">
    <source>
        <dbReference type="Pfam" id="PF01258"/>
    </source>
</evidence>
<evidence type="ECO:0000256" key="4">
    <source>
        <dbReference type="PROSITE-ProRule" id="PRU00510"/>
    </source>
</evidence>
<sequence length="134" mass="14410">MNAPSRTGDDAGITMEKVLLAERESVLADIREHLHSEGGQGNLALLNHLEAVGDWVEADLLNDTDIALLSHELVRLRDIDAALKRVKDGSYGICIDCGAAIPQARLEALPTAMSCVKCQQAYEKQHGLGHGVSL</sequence>
<dbReference type="Pfam" id="PF01258">
    <property type="entry name" value="zf-dskA_traR"/>
    <property type="match status" value="1"/>
</dbReference>
<dbReference type="Proteomes" id="UP000197535">
    <property type="component" value="Unassembled WGS sequence"/>
</dbReference>
<evidence type="ECO:0000313" key="7">
    <source>
        <dbReference type="Proteomes" id="UP000197535"/>
    </source>
</evidence>
<feature type="zinc finger region" description="dksA C4-type" evidence="4">
    <location>
        <begin position="94"/>
        <end position="118"/>
    </location>
</feature>
<keyword evidence="2" id="KW-0863">Zinc-finger</keyword>
<dbReference type="SUPFAM" id="SSF109635">
    <property type="entry name" value="DnaK suppressor protein DksA, alpha-hairpin domain"/>
    <property type="match status" value="1"/>
</dbReference>
<dbReference type="InterPro" id="IPR000962">
    <property type="entry name" value="Znf_DskA_TraR"/>
</dbReference>